<dbReference type="Gene3D" id="2.60.120.600">
    <property type="entry name" value="Domain of unknown function DUF1214, C-terminal domain"/>
    <property type="match status" value="1"/>
</dbReference>
<dbReference type="SUPFAM" id="SSF160935">
    <property type="entry name" value="VPA0735-like"/>
    <property type="match status" value="1"/>
</dbReference>
<evidence type="ECO:0000313" key="4">
    <source>
        <dbReference type="Proteomes" id="UP000035065"/>
    </source>
</evidence>
<evidence type="ECO:0000259" key="1">
    <source>
        <dbReference type="Pfam" id="PF06742"/>
    </source>
</evidence>
<dbReference type="Gene3D" id="2.60.40.1610">
    <property type="entry name" value="Domain of unknown function DUF1254"/>
    <property type="match status" value="1"/>
</dbReference>
<organism evidence="3 4">
    <name type="scientific">Gordonia neofelifaecis NRRL B-59395</name>
    <dbReference type="NCBI Taxonomy" id="644548"/>
    <lineage>
        <taxon>Bacteria</taxon>
        <taxon>Bacillati</taxon>
        <taxon>Actinomycetota</taxon>
        <taxon>Actinomycetes</taxon>
        <taxon>Mycobacteriales</taxon>
        <taxon>Gordoniaceae</taxon>
        <taxon>Gordonia</taxon>
    </lineage>
</organism>
<sequence length="513" mass="55276">MTYDLSSYTTPAEVMTEAGTLEFPLGVPTVESADAAYGVADRINAYQAYVNGYPAVSLWAAHKGFLAAGIEDGDVFLTSSLMDSRSLFLTANADTVYFWTFLDLSDGPMVMRAPERTLSIVDDMWWRWITDFGVPGPDRGHGGLYLFAGPDYDGPLPSGGYHVFRSRTNRISVIGRAFLENDDPAPAVARIKEQLSFARYAPGGIGFPVGTFLQGHTPLGQVEELATPRFVEGSGLAISTIIPVDTTFYEMLNEAIQAEPASALDPEIAAPIAGAGIRHGLDFAPDDRMRGILEEAAATANAVTRSVAFRPREAEGFSFYPGTGLHWTSPLFAGGYSFQTPPPLITANGLEPFPDRGAKLNLARASFFYLATGITPAMCMNLTGMGSQYIGATMDANGDGLDGGRHYTVTLPDGIPGAAFWSITLYDNQTRSMLVTDQRYPRAGSQSYPTPAAVPDPDGSITLHFSPSQPDGVVDGNWVQTAPGDGWFAILRFYSPTKAYFDKSWQPTDITPV</sequence>
<keyword evidence="4" id="KW-1185">Reference proteome</keyword>
<dbReference type="AlphaFoldDB" id="F1YI04"/>
<proteinExistence type="predicted"/>
<dbReference type="Pfam" id="PF06742">
    <property type="entry name" value="DUF1214"/>
    <property type="match status" value="1"/>
</dbReference>
<reference evidence="3 4" key="1">
    <citation type="journal article" date="2011" name="J. Bacteriol.">
        <title>Draft Genome Sequence of Gordonia neofelifaecis NRRL B-59395, a Cholesterol-Degrading Actinomycete.</title>
        <authorList>
            <person name="Ge F."/>
            <person name="Li W."/>
            <person name="Chen G."/>
            <person name="Liu Y."/>
            <person name="Zhang G."/>
            <person name="Yong B."/>
            <person name="Wang Q."/>
            <person name="Wang N."/>
            <person name="Huang Z."/>
            <person name="Li W."/>
            <person name="Wang J."/>
            <person name="Wu C."/>
            <person name="Xie Q."/>
            <person name="Liu G."/>
        </authorList>
    </citation>
    <scope>NUCLEOTIDE SEQUENCE [LARGE SCALE GENOMIC DNA]</scope>
    <source>
        <strain evidence="3 4">NRRL B-59395</strain>
    </source>
</reference>
<name>F1YI04_9ACTN</name>
<dbReference type="STRING" id="644548.SCNU_07593"/>
<evidence type="ECO:0000259" key="2">
    <source>
        <dbReference type="Pfam" id="PF06863"/>
    </source>
</evidence>
<dbReference type="PANTHER" id="PTHR36509">
    <property type="entry name" value="BLL3101 PROTEIN"/>
    <property type="match status" value="1"/>
</dbReference>
<evidence type="ECO:0008006" key="5">
    <source>
        <dbReference type="Google" id="ProtNLM"/>
    </source>
</evidence>
<dbReference type="InterPro" id="IPR037049">
    <property type="entry name" value="DUF1214_C_sf"/>
</dbReference>
<dbReference type="InterPro" id="IPR010621">
    <property type="entry name" value="DUF1214"/>
</dbReference>
<dbReference type="OrthoDB" id="272779at2"/>
<dbReference type="Pfam" id="PF06863">
    <property type="entry name" value="DUF1254"/>
    <property type="match status" value="1"/>
</dbReference>
<dbReference type="PANTHER" id="PTHR36509:SF3">
    <property type="entry name" value="SIGNAL PEPTIDE PROTEIN"/>
    <property type="match status" value="1"/>
</dbReference>
<dbReference type="eggNOG" id="COG5361">
    <property type="taxonomic scope" value="Bacteria"/>
</dbReference>
<dbReference type="InterPro" id="IPR037050">
    <property type="entry name" value="DUF1254_sf"/>
</dbReference>
<evidence type="ECO:0000313" key="3">
    <source>
        <dbReference type="EMBL" id="EGD55558.1"/>
    </source>
</evidence>
<dbReference type="Proteomes" id="UP000035065">
    <property type="component" value="Unassembled WGS sequence"/>
</dbReference>
<accession>F1YI04</accession>
<protein>
    <recommendedName>
        <fullName evidence="5">DUF1254 domain-containing protein</fullName>
    </recommendedName>
</protein>
<gene>
    <name evidence="3" type="ORF">SCNU_07593</name>
</gene>
<dbReference type="EMBL" id="AEUD01000005">
    <property type="protein sequence ID" value="EGD55558.1"/>
    <property type="molecule type" value="Genomic_DNA"/>
</dbReference>
<dbReference type="InterPro" id="IPR010679">
    <property type="entry name" value="DUF1254"/>
</dbReference>
<comment type="caution">
    <text evidence="3">The sequence shown here is derived from an EMBL/GenBank/DDBJ whole genome shotgun (WGS) entry which is preliminary data.</text>
</comment>
<dbReference type="Gene3D" id="1.10.3360.10">
    <property type="entry name" value="VPA0735-like domain"/>
    <property type="match status" value="1"/>
</dbReference>
<feature type="domain" description="DUF1254" evidence="2">
    <location>
        <begin position="84"/>
        <end position="197"/>
    </location>
</feature>
<feature type="domain" description="DUF1214" evidence="1">
    <location>
        <begin position="387"/>
        <end position="497"/>
    </location>
</feature>
<dbReference type="RefSeq" id="WP_009678757.1">
    <property type="nucleotide sequence ID" value="NZ_AEUD01000005.1"/>
</dbReference>